<dbReference type="EMBL" id="JYDT01000043">
    <property type="protein sequence ID" value="KRY88314.1"/>
    <property type="molecule type" value="Genomic_DNA"/>
</dbReference>
<name>A0A0V1FQK3_TRIPS</name>
<evidence type="ECO:0000313" key="1">
    <source>
        <dbReference type="EMBL" id="KRY88314.1"/>
    </source>
</evidence>
<accession>A0A0V1FQK3</accession>
<gene>
    <name evidence="1" type="ORF">T4D_16982</name>
</gene>
<evidence type="ECO:0000313" key="2">
    <source>
        <dbReference type="Proteomes" id="UP000054995"/>
    </source>
</evidence>
<reference evidence="1 2" key="1">
    <citation type="submission" date="2015-01" db="EMBL/GenBank/DDBJ databases">
        <title>Evolution of Trichinella species and genotypes.</title>
        <authorList>
            <person name="Korhonen P.K."/>
            <person name="Edoardo P."/>
            <person name="Giuseppe L.R."/>
            <person name="Gasser R.B."/>
        </authorList>
    </citation>
    <scope>NUCLEOTIDE SEQUENCE [LARGE SCALE GENOMIC DNA]</scope>
    <source>
        <strain evidence="1">ISS470</strain>
    </source>
</reference>
<comment type="caution">
    <text evidence="1">The sequence shown here is derived from an EMBL/GenBank/DDBJ whole genome shotgun (WGS) entry which is preliminary data.</text>
</comment>
<proteinExistence type="predicted"/>
<dbReference type="Proteomes" id="UP000054995">
    <property type="component" value="Unassembled WGS sequence"/>
</dbReference>
<protein>
    <submittedName>
        <fullName evidence="1">Uncharacterized protein</fullName>
    </submittedName>
</protein>
<organism evidence="1 2">
    <name type="scientific">Trichinella pseudospiralis</name>
    <name type="common">Parasitic roundworm</name>
    <dbReference type="NCBI Taxonomy" id="6337"/>
    <lineage>
        <taxon>Eukaryota</taxon>
        <taxon>Metazoa</taxon>
        <taxon>Ecdysozoa</taxon>
        <taxon>Nematoda</taxon>
        <taxon>Enoplea</taxon>
        <taxon>Dorylaimia</taxon>
        <taxon>Trichinellida</taxon>
        <taxon>Trichinellidae</taxon>
        <taxon>Trichinella</taxon>
    </lineage>
</organism>
<sequence>MLQYNSRELTIYPVLVWVCRTTVERRKGMFCLQCCTHFSTKSFIDSLHKVVNYNVEEDELLLLLSRL</sequence>
<dbReference type="AlphaFoldDB" id="A0A0V1FQK3"/>
<keyword evidence="2" id="KW-1185">Reference proteome</keyword>